<reference evidence="4" key="1">
    <citation type="journal article" date="2019" name="Int. J. Syst. Evol. Microbiol.">
        <title>The Global Catalogue of Microorganisms (GCM) 10K type strain sequencing project: providing services to taxonomists for standard genome sequencing and annotation.</title>
        <authorList>
            <consortium name="The Broad Institute Genomics Platform"/>
            <consortium name="The Broad Institute Genome Sequencing Center for Infectious Disease"/>
            <person name="Wu L."/>
            <person name="Ma J."/>
        </authorList>
    </citation>
    <scope>NUCLEOTIDE SEQUENCE [LARGE SCALE GENOMIC DNA]</scope>
    <source>
        <strain evidence="4">KLKA75</strain>
    </source>
</reference>
<dbReference type="InterPro" id="IPR015590">
    <property type="entry name" value="Aldehyde_DH_dom"/>
</dbReference>
<dbReference type="PANTHER" id="PTHR43353">
    <property type="entry name" value="SUCCINATE-SEMIALDEHYDE DEHYDROGENASE, MITOCHONDRIAL"/>
    <property type="match status" value="1"/>
</dbReference>
<dbReference type="InterPro" id="IPR016163">
    <property type="entry name" value="Ald_DH_C"/>
</dbReference>
<evidence type="ECO:0000259" key="2">
    <source>
        <dbReference type="Pfam" id="PF00171"/>
    </source>
</evidence>
<feature type="domain" description="Aldehyde dehydrogenase" evidence="2">
    <location>
        <begin position="8"/>
        <end position="270"/>
    </location>
</feature>
<keyword evidence="4" id="KW-1185">Reference proteome</keyword>
<protein>
    <submittedName>
        <fullName evidence="3">Aldehyde dehydrogenase (NADP(+))</fullName>
    </submittedName>
</protein>
<dbReference type="RefSeq" id="WP_378256903.1">
    <property type="nucleotide sequence ID" value="NZ_JBHSIT010000005.1"/>
</dbReference>
<dbReference type="InterPro" id="IPR016162">
    <property type="entry name" value="Ald_DH_N"/>
</dbReference>
<keyword evidence="1" id="KW-0560">Oxidoreductase</keyword>
<dbReference type="PANTHER" id="PTHR43353:SF3">
    <property type="entry name" value="ALDEHYDE DEHYDROGENASE-RELATED"/>
    <property type="match status" value="1"/>
</dbReference>
<dbReference type="InterPro" id="IPR016161">
    <property type="entry name" value="Ald_DH/histidinol_DH"/>
</dbReference>
<dbReference type="SUPFAM" id="SSF53720">
    <property type="entry name" value="ALDH-like"/>
    <property type="match status" value="1"/>
</dbReference>
<dbReference type="CDD" id="cd07129">
    <property type="entry name" value="ALDH_KGSADH"/>
    <property type="match status" value="1"/>
</dbReference>
<dbReference type="Gene3D" id="3.40.605.10">
    <property type="entry name" value="Aldehyde Dehydrogenase, Chain A, domain 1"/>
    <property type="match status" value="1"/>
</dbReference>
<dbReference type="InterPro" id="IPR050740">
    <property type="entry name" value="Aldehyde_DH_Superfamily"/>
</dbReference>
<dbReference type="Gene3D" id="3.40.309.10">
    <property type="entry name" value="Aldehyde Dehydrogenase, Chain A, domain 2"/>
    <property type="match status" value="1"/>
</dbReference>
<evidence type="ECO:0000256" key="1">
    <source>
        <dbReference type="ARBA" id="ARBA00023002"/>
    </source>
</evidence>
<proteinExistence type="predicted"/>
<evidence type="ECO:0000313" key="3">
    <source>
        <dbReference type="EMBL" id="MFC4909409.1"/>
    </source>
</evidence>
<organism evidence="3 4">
    <name type="scientific">Actinomadura gamaensis</name>
    <dbReference type="NCBI Taxonomy" id="1763541"/>
    <lineage>
        <taxon>Bacteria</taxon>
        <taxon>Bacillati</taxon>
        <taxon>Actinomycetota</taxon>
        <taxon>Actinomycetes</taxon>
        <taxon>Streptosporangiales</taxon>
        <taxon>Thermomonosporaceae</taxon>
        <taxon>Actinomadura</taxon>
    </lineage>
</organism>
<dbReference type="Proteomes" id="UP001595872">
    <property type="component" value="Unassembled WGS sequence"/>
</dbReference>
<sequence>MVDTPSAEVAARCAAAGAAAVRLADPEAFPLATRARWLRAIADALDADGEGLVALAADETGLAEARLTAELARTTGQLRLFAEVAGRGDFLDVVIEPATGATPEVRRMNVPIGPVAMYAASNFPFAISVAGGDTAAALAAGCPVVAKAHPGHPRLSRRTAGLVAEALADAPDGTFALVEGFEAGKALVTAPEIRAAAFTGSARGGRALYDLAASRPDPIPFYGELGSVNPVFVTRAAVAARGAEIAAGFAASFTGSAGQLCTKPGLLFLPAGHGLGEPLARAVAAVGPHPLLTPGIGEAYAKELARRASALTVLAGPADAGGGEAAPTLLAVRADQLTADLWDELFGPSAIVVEYDSEDELRTAAEAMPGSLTASVHAEEDDDALVRDLLALAARRAGRLVVNGWPTGVAINTATHHGGPWPATTFAGATSMGTAAIRRFLVPVAYQNVPERLLPPPLRSA</sequence>
<name>A0ABV9U0P9_9ACTN</name>
<accession>A0ABV9U0P9</accession>
<comment type="caution">
    <text evidence="3">The sequence shown here is derived from an EMBL/GenBank/DDBJ whole genome shotgun (WGS) entry which is preliminary data.</text>
</comment>
<dbReference type="InterPro" id="IPR044151">
    <property type="entry name" value="ALDH_KGSADH"/>
</dbReference>
<evidence type="ECO:0000313" key="4">
    <source>
        <dbReference type="Proteomes" id="UP001595872"/>
    </source>
</evidence>
<dbReference type="EMBL" id="JBHSIT010000005">
    <property type="protein sequence ID" value="MFC4909409.1"/>
    <property type="molecule type" value="Genomic_DNA"/>
</dbReference>
<dbReference type="Pfam" id="PF00171">
    <property type="entry name" value="Aldedh"/>
    <property type="match status" value="1"/>
</dbReference>
<gene>
    <name evidence="3" type="ORF">ACFPCY_18960</name>
</gene>